<keyword evidence="2" id="KW-0472">Membrane</keyword>
<feature type="transmembrane region" description="Helical" evidence="2">
    <location>
        <begin position="31"/>
        <end position="53"/>
    </location>
</feature>
<dbReference type="Proteomes" id="UP000630445">
    <property type="component" value="Unassembled WGS sequence"/>
</dbReference>
<proteinExistence type="predicted"/>
<sequence>MDETTPLLPEQNDHDENSITTRPASSRITTILIWSSIIISALTFLYNLTVYLVVKISPYYHFIHWGMRSSVEVLLPLSFLCAVASLFGIFKLTVPNGGAWLLVNLVFDPLIVFLLLLNPALRSWELSDWGYCFEPSRRGPRGFPDPGFEARCDKFASDINAAILVGVVFQMMILSLHLVFFICDVVLGVKSLRQSTVGWRFPTGQFTVEFTVKVLRQRDDSRGLVDSEVGRD</sequence>
<feature type="region of interest" description="Disordered" evidence="1">
    <location>
        <begin position="1"/>
        <end position="20"/>
    </location>
</feature>
<keyword evidence="5" id="KW-1185">Reference proteome</keyword>
<accession>A0A8H6P602</accession>
<evidence type="ECO:0000256" key="2">
    <source>
        <dbReference type="SAM" id="Phobius"/>
    </source>
</evidence>
<evidence type="ECO:0000256" key="1">
    <source>
        <dbReference type="SAM" id="MobiDB-lite"/>
    </source>
</evidence>
<reference evidence="3" key="1">
    <citation type="submission" date="2020-06" db="EMBL/GenBank/DDBJ databases">
        <title>Draft genome sequences of strains closely related to Aspergillus parafelis and Aspergillus hiratsukae.</title>
        <authorList>
            <person name="Dos Santos R.A.C."/>
            <person name="Rivero-Menendez O."/>
            <person name="Steenwyk J.L."/>
            <person name="Mead M.E."/>
            <person name="Goldman G.H."/>
            <person name="Alastruey-Izquierdo A."/>
            <person name="Rokas A."/>
        </authorList>
    </citation>
    <scope>NUCLEOTIDE SEQUENCE</scope>
    <source>
        <strain evidence="3">CNM-CM5793</strain>
        <strain evidence="4">CNM-CM6106</strain>
    </source>
</reference>
<comment type="caution">
    <text evidence="3">The sequence shown here is derived from an EMBL/GenBank/DDBJ whole genome shotgun (WGS) entry which is preliminary data.</text>
</comment>
<keyword evidence="2" id="KW-0812">Transmembrane</keyword>
<dbReference type="Proteomes" id="UP000662466">
    <property type="component" value="Unassembled WGS sequence"/>
</dbReference>
<feature type="transmembrane region" description="Helical" evidence="2">
    <location>
        <begin position="161"/>
        <end position="182"/>
    </location>
</feature>
<evidence type="ECO:0000313" key="5">
    <source>
        <dbReference type="Proteomes" id="UP000630445"/>
    </source>
</evidence>
<protein>
    <submittedName>
        <fullName evidence="3">Uncharacterized protein</fullName>
    </submittedName>
</protein>
<feature type="transmembrane region" description="Helical" evidence="2">
    <location>
        <begin position="98"/>
        <end position="117"/>
    </location>
</feature>
<organism evidence="3 5">
    <name type="scientific">Aspergillus hiratsukae</name>
    <dbReference type="NCBI Taxonomy" id="1194566"/>
    <lineage>
        <taxon>Eukaryota</taxon>
        <taxon>Fungi</taxon>
        <taxon>Dikarya</taxon>
        <taxon>Ascomycota</taxon>
        <taxon>Pezizomycotina</taxon>
        <taxon>Eurotiomycetes</taxon>
        <taxon>Eurotiomycetidae</taxon>
        <taxon>Eurotiales</taxon>
        <taxon>Aspergillaceae</taxon>
        <taxon>Aspergillus</taxon>
        <taxon>Aspergillus subgen. Fumigati</taxon>
    </lineage>
</organism>
<dbReference type="OrthoDB" id="4496189at2759"/>
<gene>
    <name evidence="3" type="ORF">CNMCM5793_007378</name>
    <name evidence="4" type="ORF">CNMCM6106_007253</name>
</gene>
<evidence type="ECO:0000313" key="4">
    <source>
        <dbReference type="EMBL" id="KAF7173110.1"/>
    </source>
</evidence>
<evidence type="ECO:0000313" key="3">
    <source>
        <dbReference type="EMBL" id="KAF7118009.1"/>
    </source>
</evidence>
<dbReference type="EMBL" id="JACBAF010001799">
    <property type="protein sequence ID" value="KAF7173110.1"/>
    <property type="molecule type" value="Genomic_DNA"/>
</dbReference>
<keyword evidence="2" id="KW-1133">Transmembrane helix</keyword>
<name>A0A8H6P602_9EURO</name>
<dbReference type="EMBL" id="JACBAD010002078">
    <property type="protein sequence ID" value="KAF7118009.1"/>
    <property type="molecule type" value="Genomic_DNA"/>
</dbReference>
<feature type="transmembrane region" description="Helical" evidence="2">
    <location>
        <begin position="73"/>
        <end position="92"/>
    </location>
</feature>
<dbReference type="AlphaFoldDB" id="A0A8H6P602"/>